<feature type="compositionally biased region" description="Low complexity" evidence="1">
    <location>
        <begin position="49"/>
        <end position="65"/>
    </location>
</feature>
<evidence type="ECO:0000313" key="3">
    <source>
        <dbReference type="EMBL" id="KAE8262458.1"/>
    </source>
</evidence>
<reference evidence="3" key="1">
    <citation type="submission" date="2016-04" db="EMBL/GenBank/DDBJ databases">
        <authorList>
            <person name="Nguyen H.D."/>
            <person name="Kesanakurti P."/>
            <person name="Cullis J."/>
            <person name="Levesque C.A."/>
            <person name="Hambleton S."/>
        </authorList>
    </citation>
    <scope>NUCLEOTIDE SEQUENCE</scope>
    <source>
        <strain evidence="3">DAOMC 238032</strain>
    </source>
</reference>
<protein>
    <submittedName>
        <fullName evidence="3">Uncharacterized protein</fullName>
    </submittedName>
</protein>
<organism evidence="3 4">
    <name type="scientific">Tilletia caries</name>
    <name type="common">wheat bunt fungus</name>
    <dbReference type="NCBI Taxonomy" id="13290"/>
    <lineage>
        <taxon>Eukaryota</taxon>
        <taxon>Fungi</taxon>
        <taxon>Dikarya</taxon>
        <taxon>Basidiomycota</taxon>
        <taxon>Ustilaginomycotina</taxon>
        <taxon>Exobasidiomycetes</taxon>
        <taxon>Tilletiales</taxon>
        <taxon>Tilletiaceae</taxon>
        <taxon>Tilletia</taxon>
    </lineage>
</organism>
<reference evidence="2" key="3">
    <citation type="submission" date="2020-10" db="EMBL/GenBank/DDBJ databases">
        <authorList>
            <person name="Sedaghatjoo S."/>
        </authorList>
    </citation>
    <scope>NUCLEOTIDE SEQUENCE</scope>
    <source>
        <strain evidence="2">AZH3</strain>
    </source>
</reference>
<reference evidence="3" key="2">
    <citation type="journal article" date="2019" name="IMA Fungus">
        <title>Genome sequencing and comparison of five Tilletia species to identify candidate genes for the detection of regulated species infecting wheat.</title>
        <authorList>
            <person name="Nguyen H.D.T."/>
            <person name="Sultana T."/>
            <person name="Kesanakurti P."/>
            <person name="Hambleton S."/>
        </authorList>
    </citation>
    <scope>NUCLEOTIDE SEQUENCE</scope>
    <source>
        <strain evidence="3">DAOMC 238032</strain>
    </source>
</reference>
<feature type="compositionally biased region" description="Polar residues" evidence="1">
    <location>
        <begin position="1"/>
        <end position="11"/>
    </location>
</feature>
<proteinExistence type="predicted"/>
<evidence type="ECO:0000313" key="2">
    <source>
        <dbReference type="EMBL" id="CAD6896281.1"/>
    </source>
</evidence>
<dbReference type="AlphaFoldDB" id="A0A177UFP4"/>
<dbReference type="EMBL" id="CAJHJG010000025">
    <property type="protein sequence ID" value="CAD6896281.1"/>
    <property type="molecule type" value="Genomic_DNA"/>
</dbReference>
<comment type="caution">
    <text evidence="3">The sequence shown here is derived from an EMBL/GenBank/DDBJ whole genome shotgun (WGS) entry which is preliminary data.</text>
</comment>
<name>A0A177UFP4_9BASI</name>
<feature type="compositionally biased region" description="Low complexity" evidence="1">
    <location>
        <begin position="139"/>
        <end position="153"/>
    </location>
</feature>
<evidence type="ECO:0000313" key="4">
    <source>
        <dbReference type="Proteomes" id="UP000077671"/>
    </source>
</evidence>
<feature type="region of interest" description="Disordered" evidence="1">
    <location>
        <begin position="389"/>
        <end position="537"/>
    </location>
</feature>
<feature type="compositionally biased region" description="Polar residues" evidence="1">
    <location>
        <begin position="18"/>
        <end position="31"/>
    </location>
</feature>
<sequence>MSDAHTFSNRRANPPQTPLNSTAFGNPSWGPTTVPPAPKIPSRARQPLAAAAAAAAESSSTSSSSGRPLNELERATQLSSRMAMAIQASNEAEAAAIYSMQVDEDPYQSSNIVGNAPPAPQMFHPAASVPYSTVRRDSSSSGFGSLHSHQSGSDMFNPTMSTRSSRTTLADSIMPSGPLTSTMEQDSPRRKAPSGAYMQPAGDSRTAHLFPSLQPAFTPFPPSKSSARERRRAHSPNEPLDSDEEERMCLRFDPAMLHRCPDLQFPAPTASLGLSMHLPAPPTPPQQNHDHMPLPSLNQQPQFVDSNMDILRATTPVSSPLMGHNPVETSQQPIVPESPALRTRSKTRFAAAFAAAIAASASSAANPQHSRSGGTASFASVPVRMSSLSTVSTSQEQSASSLSVPQESSSTHQQTTAPSKSRNQLSVRTRRQAQKDREGDDVPPAAATLARPPQPTTNNPVSSPTTVLSVSASSLRRKRNGGRMRAFDPTPTPSPPPSTRPFHPYPGSAGRSQRRVNSRCRSTTPGMSPSMDVSMEF</sequence>
<feature type="compositionally biased region" description="Pro residues" evidence="1">
    <location>
        <begin position="490"/>
        <end position="499"/>
    </location>
</feature>
<keyword evidence="5" id="KW-1185">Reference proteome</keyword>
<gene>
    <name evidence="3" type="ORF">A4X03_0g2435</name>
    <name evidence="2" type="ORF">JKIAZH3_G4814</name>
</gene>
<evidence type="ECO:0000256" key="1">
    <source>
        <dbReference type="SAM" id="MobiDB-lite"/>
    </source>
</evidence>
<feature type="compositionally biased region" description="Polar residues" evidence="1">
    <location>
        <begin position="154"/>
        <end position="170"/>
    </location>
</feature>
<feature type="region of interest" description="Disordered" evidence="1">
    <location>
        <begin position="1"/>
        <end position="76"/>
    </location>
</feature>
<feature type="compositionally biased region" description="Polar residues" evidence="1">
    <location>
        <begin position="405"/>
        <end position="427"/>
    </location>
</feature>
<accession>A0A177UFP4</accession>
<feature type="compositionally biased region" description="Low complexity" evidence="1">
    <location>
        <begin position="456"/>
        <end position="474"/>
    </location>
</feature>
<feature type="compositionally biased region" description="Low complexity" evidence="1">
    <location>
        <begin position="389"/>
        <end position="404"/>
    </location>
</feature>
<dbReference type="EMBL" id="LWDD02000236">
    <property type="protein sequence ID" value="KAE8262458.1"/>
    <property type="molecule type" value="Genomic_DNA"/>
</dbReference>
<dbReference type="Proteomes" id="UP000836402">
    <property type="component" value="Unassembled WGS sequence"/>
</dbReference>
<evidence type="ECO:0000313" key="5">
    <source>
        <dbReference type="Proteomes" id="UP000836402"/>
    </source>
</evidence>
<feature type="region of interest" description="Disordered" evidence="1">
    <location>
        <begin position="133"/>
        <end position="245"/>
    </location>
</feature>
<dbReference type="Proteomes" id="UP000077671">
    <property type="component" value="Unassembled WGS sequence"/>
</dbReference>